<evidence type="ECO:0000259" key="13">
    <source>
        <dbReference type="PROSITE" id="PS50950"/>
    </source>
</evidence>
<comment type="similarity">
    <text evidence="2">Belongs to the THAP1 family.</text>
</comment>
<keyword evidence="10" id="KW-0539">Nucleus</keyword>
<dbReference type="InterPro" id="IPR006612">
    <property type="entry name" value="THAP_Znf"/>
</dbReference>
<evidence type="ECO:0000256" key="11">
    <source>
        <dbReference type="ARBA" id="ARBA00023306"/>
    </source>
</evidence>
<dbReference type="EMBL" id="QOIP01000011">
    <property type="protein sequence ID" value="RLU16754.1"/>
    <property type="molecule type" value="Genomic_DNA"/>
</dbReference>
<evidence type="ECO:0000256" key="2">
    <source>
        <dbReference type="ARBA" id="ARBA00006177"/>
    </source>
</evidence>
<dbReference type="InterPro" id="IPR026516">
    <property type="entry name" value="THAP1/10"/>
</dbReference>
<dbReference type="GO" id="GO:0005654">
    <property type="term" value="C:nucleoplasm"/>
    <property type="evidence" value="ECO:0007669"/>
    <property type="project" value="UniProtKB-SubCell"/>
</dbReference>
<keyword evidence="9" id="KW-0804">Transcription</keyword>
<keyword evidence="5" id="KW-0862">Zinc</keyword>
<proteinExistence type="inferred from homology"/>
<evidence type="ECO:0000256" key="6">
    <source>
        <dbReference type="ARBA" id="ARBA00023015"/>
    </source>
</evidence>
<keyword evidence="4 12" id="KW-0863">Zinc-finger</keyword>
<evidence type="ECO:0000256" key="8">
    <source>
        <dbReference type="ARBA" id="ARBA00023125"/>
    </source>
</evidence>
<feature type="domain" description="THAP-type" evidence="13">
    <location>
        <begin position="1"/>
        <end position="81"/>
    </location>
</feature>
<dbReference type="Proteomes" id="UP000279307">
    <property type="component" value="Chromosome 11"/>
</dbReference>
<dbReference type="AlphaFoldDB" id="A0A3L8D8W1"/>
<dbReference type="InterPro" id="IPR038441">
    <property type="entry name" value="THAP_Znf_sf"/>
</dbReference>
<keyword evidence="7" id="KW-0175">Coiled coil</keyword>
<gene>
    <name evidence="14" type="ORF">DMN91_010822</name>
</gene>
<evidence type="ECO:0000256" key="5">
    <source>
        <dbReference type="ARBA" id="ARBA00022833"/>
    </source>
</evidence>
<keyword evidence="11" id="KW-0131">Cell cycle</keyword>
<dbReference type="Gene3D" id="6.20.210.20">
    <property type="entry name" value="THAP domain"/>
    <property type="match status" value="1"/>
</dbReference>
<reference evidence="14 15" key="1">
    <citation type="journal article" date="2018" name="Genome Res.">
        <title>The genomic architecture and molecular evolution of ant odorant receptors.</title>
        <authorList>
            <person name="McKenzie S.K."/>
            <person name="Kronauer D.J.C."/>
        </authorList>
    </citation>
    <scope>NUCLEOTIDE SEQUENCE [LARGE SCALE GENOMIC DNA]</scope>
    <source>
        <strain evidence="14">Clonal line C1</strain>
    </source>
</reference>
<evidence type="ECO:0000256" key="9">
    <source>
        <dbReference type="ARBA" id="ARBA00023163"/>
    </source>
</evidence>
<accession>A0A3L8D8W1</accession>
<organism evidence="14 15">
    <name type="scientific">Ooceraea biroi</name>
    <name type="common">Clonal raider ant</name>
    <name type="synonym">Cerapachys biroi</name>
    <dbReference type="NCBI Taxonomy" id="2015173"/>
    <lineage>
        <taxon>Eukaryota</taxon>
        <taxon>Metazoa</taxon>
        <taxon>Ecdysozoa</taxon>
        <taxon>Arthropoda</taxon>
        <taxon>Hexapoda</taxon>
        <taxon>Insecta</taxon>
        <taxon>Pterygota</taxon>
        <taxon>Neoptera</taxon>
        <taxon>Endopterygota</taxon>
        <taxon>Hymenoptera</taxon>
        <taxon>Apocrita</taxon>
        <taxon>Aculeata</taxon>
        <taxon>Formicoidea</taxon>
        <taxon>Formicidae</taxon>
        <taxon>Dorylinae</taxon>
        <taxon>Ooceraea</taxon>
    </lineage>
</organism>
<evidence type="ECO:0000313" key="14">
    <source>
        <dbReference type="EMBL" id="RLU16754.1"/>
    </source>
</evidence>
<dbReference type="PROSITE" id="PS50950">
    <property type="entry name" value="ZF_THAP"/>
    <property type="match status" value="1"/>
</dbReference>
<dbReference type="PANTHER" id="PTHR46600:SF1">
    <property type="entry name" value="THAP DOMAIN-CONTAINING PROTEIN 1"/>
    <property type="match status" value="1"/>
</dbReference>
<evidence type="ECO:0000313" key="15">
    <source>
        <dbReference type="Proteomes" id="UP000279307"/>
    </source>
</evidence>
<evidence type="ECO:0000256" key="3">
    <source>
        <dbReference type="ARBA" id="ARBA00022723"/>
    </source>
</evidence>
<dbReference type="OrthoDB" id="7552474at2759"/>
<dbReference type="GO" id="GO:0043565">
    <property type="term" value="F:sequence-specific DNA binding"/>
    <property type="evidence" value="ECO:0007669"/>
    <property type="project" value="InterPro"/>
</dbReference>
<dbReference type="PANTHER" id="PTHR46600">
    <property type="entry name" value="THAP DOMAIN-CONTAINING"/>
    <property type="match status" value="1"/>
</dbReference>
<evidence type="ECO:0000256" key="10">
    <source>
        <dbReference type="ARBA" id="ARBA00023242"/>
    </source>
</evidence>
<comment type="caution">
    <text evidence="14">The sequence shown here is derived from an EMBL/GenBank/DDBJ whole genome shotgun (WGS) entry which is preliminary data.</text>
</comment>
<comment type="subcellular location">
    <subcellularLocation>
        <location evidence="1">Nucleus</location>
        <location evidence="1">Nucleoplasm</location>
    </subcellularLocation>
</comment>
<keyword evidence="6" id="KW-0805">Transcription regulation</keyword>
<evidence type="ECO:0000256" key="12">
    <source>
        <dbReference type="PROSITE-ProRule" id="PRU00309"/>
    </source>
</evidence>
<evidence type="ECO:0000256" key="7">
    <source>
        <dbReference type="ARBA" id="ARBA00023054"/>
    </source>
</evidence>
<dbReference type="Pfam" id="PF05485">
    <property type="entry name" value="THAP"/>
    <property type="match status" value="1"/>
</dbReference>
<evidence type="ECO:0000256" key="4">
    <source>
        <dbReference type="ARBA" id="ARBA00022771"/>
    </source>
</evidence>
<dbReference type="GO" id="GO:0008270">
    <property type="term" value="F:zinc ion binding"/>
    <property type="evidence" value="ECO:0007669"/>
    <property type="project" value="UniProtKB-KW"/>
</dbReference>
<keyword evidence="3" id="KW-0479">Metal-binding</keyword>
<sequence length="132" mass="15562">MIRVCEVFGCKITEGQGVCMHGFPKHVEQQNAWVFWTTLNRPGWNLKSNSRVCELHFVPEDYVHTRQENRRLKTCAIPSLQPKQIEDGENLYNIKLVRRFRQNTQPFQDITNINKKTKRIILWLSVFCVSGE</sequence>
<protein>
    <recommendedName>
        <fullName evidence="13">THAP-type domain-containing protein</fullName>
    </recommendedName>
</protein>
<evidence type="ECO:0000256" key="1">
    <source>
        <dbReference type="ARBA" id="ARBA00004642"/>
    </source>
</evidence>
<dbReference type="SMART" id="SM00980">
    <property type="entry name" value="THAP"/>
    <property type="match status" value="1"/>
</dbReference>
<name>A0A3L8D8W1_OOCBI</name>
<keyword evidence="8 12" id="KW-0238">DNA-binding</keyword>
<dbReference type="SUPFAM" id="SSF57716">
    <property type="entry name" value="Glucocorticoid receptor-like (DNA-binding domain)"/>
    <property type="match status" value="1"/>
</dbReference>